<keyword evidence="1" id="KW-0472">Membrane</keyword>
<dbReference type="EMBL" id="ANOG01000190">
    <property type="protein sequence ID" value="EMI21805.1"/>
    <property type="molecule type" value="Genomic_DNA"/>
</dbReference>
<keyword evidence="1" id="KW-0812">Transmembrane</keyword>
<evidence type="ECO:0000256" key="1">
    <source>
        <dbReference type="SAM" id="Phobius"/>
    </source>
</evidence>
<sequence>MISNVKWINPENLIIAQTVNTMKLKHDVGLTWLLSLLICLPIAGVAGCTQSTETRKLEPKSDVDWDAIRARDEGMADNSDPNEQVSE</sequence>
<keyword evidence="3" id="KW-1185">Reference proteome</keyword>
<proteinExistence type="predicted"/>
<organism evidence="2 3">
    <name type="scientific">Rhodopirellula maiorica SM1</name>
    <dbReference type="NCBI Taxonomy" id="1265738"/>
    <lineage>
        <taxon>Bacteria</taxon>
        <taxon>Pseudomonadati</taxon>
        <taxon>Planctomycetota</taxon>
        <taxon>Planctomycetia</taxon>
        <taxon>Pirellulales</taxon>
        <taxon>Pirellulaceae</taxon>
        <taxon>Novipirellula</taxon>
    </lineage>
</organism>
<gene>
    <name evidence="2" type="ORF">RMSM_01281</name>
</gene>
<name>M5RRA2_9BACT</name>
<dbReference type="AlphaFoldDB" id="M5RRA2"/>
<comment type="caution">
    <text evidence="2">The sequence shown here is derived from an EMBL/GenBank/DDBJ whole genome shotgun (WGS) entry which is preliminary data.</text>
</comment>
<accession>M5RRA2</accession>
<dbReference type="Proteomes" id="UP000011991">
    <property type="component" value="Unassembled WGS sequence"/>
</dbReference>
<evidence type="ECO:0000313" key="2">
    <source>
        <dbReference type="EMBL" id="EMI21805.1"/>
    </source>
</evidence>
<reference evidence="2 3" key="1">
    <citation type="journal article" date="2013" name="Mar. Genomics">
        <title>Expression of sulfatases in Rhodopirellula baltica and the diversity of sulfatases in the genus Rhodopirellula.</title>
        <authorList>
            <person name="Wegner C.E."/>
            <person name="Richter-Heitmann T."/>
            <person name="Klindworth A."/>
            <person name="Klockow C."/>
            <person name="Richter M."/>
            <person name="Achstetter T."/>
            <person name="Glockner F.O."/>
            <person name="Harder J."/>
        </authorList>
    </citation>
    <scope>NUCLEOTIDE SEQUENCE [LARGE SCALE GENOMIC DNA]</scope>
    <source>
        <strain evidence="2 3">SM1</strain>
    </source>
</reference>
<protein>
    <submittedName>
        <fullName evidence="2">Uncharacterized protein</fullName>
    </submittedName>
</protein>
<feature type="transmembrane region" description="Helical" evidence="1">
    <location>
        <begin position="29"/>
        <end position="48"/>
    </location>
</feature>
<evidence type="ECO:0000313" key="3">
    <source>
        <dbReference type="Proteomes" id="UP000011991"/>
    </source>
</evidence>
<keyword evidence="1" id="KW-1133">Transmembrane helix</keyword>